<sequence length="373" mass="41855">MKVPGLVTSSIWTFAVIHLSLAFSQTKKLSCRSSFMIGVPTSDTIAYTFHQETLAGSCLLSASSNAEADFPELSIDLLDESTRDLLAEKVLSIIEIPFLPGSVVEFVVNWVVKAMASDLSPETTIRLNVMLEAENTITESDDASWDDRDALATDIADEISVIMDVPILSKDQETEILRRTVKAALAVLATSGDEFREARVAFSLNAAQNLLEGTEGQRNLAKVLNAQLDMPFLGEKEEQDLLMKILGYCTDVLQSLLPQELVMRLKGESNEGLKEIKDHLASCIDDRIEIGVLVPRDKKLWVIEKVVDSVVDVIVGDTEMELFFMDDEERRNKLLDLRKSLEYEAYMNRKLFEKQQEAMARRIDRINQKLEDC</sequence>
<evidence type="ECO:0000313" key="2">
    <source>
        <dbReference type="EMBL" id="CAE2285494.1"/>
    </source>
</evidence>
<name>A0A7S4NGK6_9STRA</name>
<proteinExistence type="predicted"/>
<keyword evidence="1" id="KW-0732">Signal</keyword>
<reference evidence="2" key="1">
    <citation type="submission" date="2021-01" db="EMBL/GenBank/DDBJ databases">
        <authorList>
            <person name="Corre E."/>
            <person name="Pelletier E."/>
            <person name="Niang G."/>
            <person name="Scheremetjew M."/>
            <person name="Finn R."/>
            <person name="Kale V."/>
            <person name="Holt S."/>
            <person name="Cochrane G."/>
            <person name="Meng A."/>
            <person name="Brown T."/>
            <person name="Cohen L."/>
        </authorList>
    </citation>
    <scope>NUCLEOTIDE SEQUENCE</scope>
    <source>
        <strain evidence="2">Isolate 1302-5</strain>
    </source>
</reference>
<evidence type="ECO:0000256" key="1">
    <source>
        <dbReference type="SAM" id="SignalP"/>
    </source>
</evidence>
<feature type="signal peptide" evidence="1">
    <location>
        <begin position="1"/>
        <end position="22"/>
    </location>
</feature>
<gene>
    <name evidence="2" type="ORF">OAUR00152_LOCUS40113</name>
</gene>
<accession>A0A7S4NGK6</accession>
<dbReference type="AlphaFoldDB" id="A0A7S4NGK6"/>
<feature type="chain" id="PRO_5030516171" evidence="1">
    <location>
        <begin position="23"/>
        <end position="373"/>
    </location>
</feature>
<protein>
    <submittedName>
        <fullName evidence="2">Uncharacterized protein</fullName>
    </submittedName>
</protein>
<organism evidence="2">
    <name type="scientific">Odontella aurita</name>
    <dbReference type="NCBI Taxonomy" id="265563"/>
    <lineage>
        <taxon>Eukaryota</taxon>
        <taxon>Sar</taxon>
        <taxon>Stramenopiles</taxon>
        <taxon>Ochrophyta</taxon>
        <taxon>Bacillariophyta</taxon>
        <taxon>Mediophyceae</taxon>
        <taxon>Biddulphiophycidae</taxon>
        <taxon>Eupodiscales</taxon>
        <taxon>Odontellaceae</taxon>
        <taxon>Odontella</taxon>
    </lineage>
</organism>
<dbReference type="EMBL" id="HBKQ01058737">
    <property type="protein sequence ID" value="CAE2285494.1"/>
    <property type="molecule type" value="Transcribed_RNA"/>
</dbReference>